<gene>
    <name evidence="1" type="ORF">SORBI_3009G144400</name>
</gene>
<protein>
    <submittedName>
        <fullName evidence="1">Uncharacterized protein</fullName>
    </submittedName>
</protein>
<name>A0A1B6P909_SORBI</name>
<dbReference type="InParanoid" id="A0A1B6P909"/>
<dbReference type="AlphaFoldDB" id="A0A1B6P909"/>
<organism evidence="1 2">
    <name type="scientific">Sorghum bicolor</name>
    <name type="common">Sorghum</name>
    <name type="synonym">Sorghum vulgare</name>
    <dbReference type="NCBI Taxonomy" id="4558"/>
    <lineage>
        <taxon>Eukaryota</taxon>
        <taxon>Viridiplantae</taxon>
        <taxon>Streptophyta</taxon>
        <taxon>Embryophyta</taxon>
        <taxon>Tracheophyta</taxon>
        <taxon>Spermatophyta</taxon>
        <taxon>Magnoliopsida</taxon>
        <taxon>Liliopsida</taxon>
        <taxon>Poales</taxon>
        <taxon>Poaceae</taxon>
        <taxon>PACMAD clade</taxon>
        <taxon>Panicoideae</taxon>
        <taxon>Andropogonodae</taxon>
        <taxon>Andropogoneae</taxon>
        <taxon>Sorghinae</taxon>
        <taxon>Sorghum</taxon>
    </lineage>
</organism>
<dbReference type="EMBL" id="CM000768">
    <property type="protein sequence ID" value="KXG22041.1"/>
    <property type="molecule type" value="Genomic_DNA"/>
</dbReference>
<dbReference type="Gramene" id="KXG22041">
    <property type="protein sequence ID" value="KXG22041"/>
    <property type="gene ID" value="SORBI_3009G144400"/>
</dbReference>
<keyword evidence="2" id="KW-1185">Reference proteome</keyword>
<sequence>MNIILYTQKNGKWLLHCNSQIRQSCNSVSPSAHCPPEARTAHYPCPSLRHQPLHVAAGAATASPLLSSATIPIYLLCSSEPDYAAVKKKTWPEWNRSR</sequence>
<reference evidence="1 2" key="1">
    <citation type="journal article" date="2009" name="Nature">
        <title>The Sorghum bicolor genome and the diversification of grasses.</title>
        <authorList>
            <person name="Paterson A.H."/>
            <person name="Bowers J.E."/>
            <person name="Bruggmann R."/>
            <person name="Dubchak I."/>
            <person name="Grimwood J."/>
            <person name="Gundlach H."/>
            <person name="Haberer G."/>
            <person name="Hellsten U."/>
            <person name="Mitros T."/>
            <person name="Poliakov A."/>
            <person name="Schmutz J."/>
            <person name="Spannagl M."/>
            <person name="Tang H."/>
            <person name="Wang X."/>
            <person name="Wicker T."/>
            <person name="Bharti A.K."/>
            <person name="Chapman J."/>
            <person name="Feltus F.A."/>
            <person name="Gowik U."/>
            <person name="Grigoriev I.V."/>
            <person name="Lyons E."/>
            <person name="Maher C.A."/>
            <person name="Martis M."/>
            <person name="Narechania A."/>
            <person name="Otillar R.P."/>
            <person name="Penning B.W."/>
            <person name="Salamov A.A."/>
            <person name="Wang Y."/>
            <person name="Zhang L."/>
            <person name="Carpita N.C."/>
            <person name="Freeling M."/>
            <person name="Gingle A.R."/>
            <person name="Hash C.T."/>
            <person name="Keller B."/>
            <person name="Klein P."/>
            <person name="Kresovich S."/>
            <person name="McCann M.C."/>
            <person name="Ming R."/>
            <person name="Peterson D.G."/>
            <person name="Mehboob-ur-Rahman"/>
            <person name="Ware D."/>
            <person name="Westhoff P."/>
            <person name="Mayer K.F."/>
            <person name="Messing J."/>
            <person name="Rokhsar D.S."/>
        </authorList>
    </citation>
    <scope>NUCLEOTIDE SEQUENCE [LARGE SCALE GENOMIC DNA]</scope>
    <source>
        <strain evidence="2">cv. BTx623</strain>
    </source>
</reference>
<accession>A0A1B6P909</accession>
<evidence type="ECO:0000313" key="2">
    <source>
        <dbReference type="Proteomes" id="UP000000768"/>
    </source>
</evidence>
<proteinExistence type="predicted"/>
<reference evidence="2" key="2">
    <citation type="journal article" date="2018" name="Plant J.">
        <title>The Sorghum bicolor reference genome: improved assembly, gene annotations, a transcriptome atlas, and signatures of genome organization.</title>
        <authorList>
            <person name="McCormick R.F."/>
            <person name="Truong S.K."/>
            <person name="Sreedasyam A."/>
            <person name="Jenkins J."/>
            <person name="Shu S."/>
            <person name="Sims D."/>
            <person name="Kennedy M."/>
            <person name="Amirebrahimi M."/>
            <person name="Weers B.D."/>
            <person name="McKinley B."/>
            <person name="Mattison A."/>
            <person name="Morishige D.T."/>
            <person name="Grimwood J."/>
            <person name="Schmutz J."/>
            <person name="Mullet J.E."/>
        </authorList>
    </citation>
    <scope>NUCLEOTIDE SEQUENCE [LARGE SCALE GENOMIC DNA]</scope>
    <source>
        <strain evidence="2">cv. BTx623</strain>
    </source>
</reference>
<dbReference type="Proteomes" id="UP000000768">
    <property type="component" value="Chromosome 9"/>
</dbReference>
<evidence type="ECO:0000313" key="1">
    <source>
        <dbReference type="EMBL" id="KXG22041.1"/>
    </source>
</evidence>